<reference evidence="2 3" key="1">
    <citation type="journal article" date="2018" name="Mol. Plant">
        <title>The genome of Artemisia annua provides insight into the evolution of Asteraceae family and artemisinin biosynthesis.</title>
        <authorList>
            <person name="Shen Q."/>
            <person name="Zhang L."/>
            <person name="Liao Z."/>
            <person name="Wang S."/>
            <person name="Yan T."/>
            <person name="Shi P."/>
            <person name="Liu M."/>
            <person name="Fu X."/>
            <person name="Pan Q."/>
            <person name="Wang Y."/>
            <person name="Lv Z."/>
            <person name="Lu X."/>
            <person name="Zhang F."/>
            <person name="Jiang W."/>
            <person name="Ma Y."/>
            <person name="Chen M."/>
            <person name="Hao X."/>
            <person name="Li L."/>
            <person name="Tang Y."/>
            <person name="Lv G."/>
            <person name="Zhou Y."/>
            <person name="Sun X."/>
            <person name="Brodelius P.E."/>
            <person name="Rose J.K.C."/>
            <person name="Tang K."/>
        </authorList>
    </citation>
    <scope>NUCLEOTIDE SEQUENCE [LARGE SCALE GENOMIC DNA]</scope>
    <source>
        <strain evidence="3">cv. Huhao1</strain>
        <tissue evidence="2">Leaf</tissue>
    </source>
</reference>
<dbReference type="STRING" id="35608.A0A2U1NHA3"/>
<sequence length="264" mass="29382">MEAKKVKSRKILKICCGFVALLMIILLVSIILLLTVFKLKHPKVTTHPTHLENVEFQLLPNISINATIVLNVTITNRNHGSFKFRDSIAYVDYRGTLIVEIPIEHAKIPARGNYTITAYANVTAEKMVTNPNFYNDIESGHLNFTSTATLKGELDIPMLPQWSLSDPQGSRGILRENGGSSGAEHPQEHEILREHDAHQGLKASSGALKGFLRTLEDLSGSIEVTLGGRIIPFTCETEKNRFSLNPPLTLFRVRQECKPPRCSS</sequence>
<dbReference type="PANTHER" id="PTHR31852">
    <property type="entry name" value="LATE EMBRYOGENESIS ABUNDANT (LEA) HYDROXYPROLINE-RICH GLYCOPROTEIN FAMILY"/>
    <property type="match status" value="1"/>
</dbReference>
<keyword evidence="3" id="KW-1185">Reference proteome</keyword>
<evidence type="ECO:0000313" key="3">
    <source>
        <dbReference type="Proteomes" id="UP000245207"/>
    </source>
</evidence>
<keyword evidence="1" id="KW-0812">Transmembrane</keyword>
<keyword evidence="1" id="KW-0472">Membrane</keyword>
<dbReference type="InterPro" id="IPR055301">
    <property type="entry name" value="Lea14-like_2"/>
</dbReference>
<dbReference type="Gene3D" id="2.60.40.1820">
    <property type="match status" value="1"/>
</dbReference>
<dbReference type="EMBL" id="PKPP01002833">
    <property type="protein sequence ID" value="PWA72851.1"/>
    <property type="molecule type" value="Genomic_DNA"/>
</dbReference>
<evidence type="ECO:0000313" key="2">
    <source>
        <dbReference type="EMBL" id="PWA72851.1"/>
    </source>
</evidence>
<dbReference type="Proteomes" id="UP000245207">
    <property type="component" value="Unassembled WGS sequence"/>
</dbReference>
<dbReference type="OrthoDB" id="674678at2759"/>
<protein>
    <submittedName>
        <fullName evidence="2">Late embryogenesis abundant protein, LEA-14</fullName>
    </submittedName>
</protein>
<keyword evidence="1" id="KW-1133">Transmembrane helix</keyword>
<name>A0A2U1NHA3_ARTAN</name>
<feature type="transmembrane region" description="Helical" evidence="1">
    <location>
        <begin position="12"/>
        <end position="37"/>
    </location>
</feature>
<proteinExistence type="predicted"/>
<evidence type="ECO:0000256" key="1">
    <source>
        <dbReference type="SAM" id="Phobius"/>
    </source>
</evidence>
<accession>A0A2U1NHA3</accession>
<dbReference type="AlphaFoldDB" id="A0A2U1NHA3"/>
<gene>
    <name evidence="2" type="ORF">CTI12_AA072810</name>
</gene>
<organism evidence="2 3">
    <name type="scientific">Artemisia annua</name>
    <name type="common">Sweet wormwood</name>
    <dbReference type="NCBI Taxonomy" id="35608"/>
    <lineage>
        <taxon>Eukaryota</taxon>
        <taxon>Viridiplantae</taxon>
        <taxon>Streptophyta</taxon>
        <taxon>Embryophyta</taxon>
        <taxon>Tracheophyta</taxon>
        <taxon>Spermatophyta</taxon>
        <taxon>Magnoliopsida</taxon>
        <taxon>eudicotyledons</taxon>
        <taxon>Gunneridae</taxon>
        <taxon>Pentapetalae</taxon>
        <taxon>asterids</taxon>
        <taxon>campanulids</taxon>
        <taxon>Asterales</taxon>
        <taxon>Asteraceae</taxon>
        <taxon>Asteroideae</taxon>
        <taxon>Anthemideae</taxon>
        <taxon>Artemisiinae</taxon>
        <taxon>Artemisia</taxon>
    </lineage>
</organism>
<comment type="caution">
    <text evidence="2">The sequence shown here is derived from an EMBL/GenBank/DDBJ whole genome shotgun (WGS) entry which is preliminary data.</text>
</comment>